<evidence type="ECO:0000313" key="1">
    <source>
        <dbReference type="EMBL" id="KDN18110.1"/>
    </source>
</evidence>
<proteinExistence type="predicted"/>
<comment type="caution">
    <text evidence="1">The sequence shown here is derived from an EMBL/GenBank/DDBJ whole genome shotgun (WGS) entry which is preliminary data.</text>
</comment>
<dbReference type="STRING" id="287986.DV20_32755"/>
<dbReference type="OrthoDB" id="3424167at2"/>
<evidence type="ECO:0008006" key="3">
    <source>
        <dbReference type="Google" id="ProtNLM"/>
    </source>
</evidence>
<dbReference type="RefSeq" id="WP_043786838.1">
    <property type="nucleotide sequence ID" value="NZ_JMQI01000066.1"/>
</dbReference>
<name>A0A066TTC3_9PSEU</name>
<gene>
    <name evidence="1" type="ORF">DV20_32755</name>
</gene>
<dbReference type="AlphaFoldDB" id="A0A066TTC3"/>
<dbReference type="Proteomes" id="UP000027345">
    <property type="component" value="Unassembled WGS sequence"/>
</dbReference>
<keyword evidence="2" id="KW-1185">Reference proteome</keyword>
<accession>A0A066TTC3</accession>
<sequence length="262" mass="27679">MSVEELPPYRALLVVDTKGFGGHPAATQAMLSAAVPDVLSQAFARAGLREIWETALFPHGTGDGYGLGFDPRFLPAVVTRFFDELQAVLAERDARLRSAARSVRLRMRASLNVGPILEPAPGTTSAAAIGSAVITTHRLLDAAPVRAVLERSDPDQTFLAVALSQRVFEDVLASEYAKLPATKVVPADVEIKEYRGTVYLYIPNPSGDLLRHGAGGDYAEELAVAKAKIAPPAPGSTTNVISGQVSGTAFQIGQVHGDVSHG</sequence>
<evidence type="ECO:0000313" key="2">
    <source>
        <dbReference type="Proteomes" id="UP000027345"/>
    </source>
</evidence>
<organism evidence="1 2">
    <name type="scientific">Amycolatopsis rifamycinica</name>
    <dbReference type="NCBI Taxonomy" id="287986"/>
    <lineage>
        <taxon>Bacteria</taxon>
        <taxon>Bacillati</taxon>
        <taxon>Actinomycetota</taxon>
        <taxon>Actinomycetes</taxon>
        <taxon>Pseudonocardiales</taxon>
        <taxon>Pseudonocardiaceae</taxon>
        <taxon>Amycolatopsis</taxon>
    </lineage>
</organism>
<protein>
    <recommendedName>
        <fullName evidence="3">Guanylate cyclase domain-containing protein</fullName>
    </recommendedName>
</protein>
<dbReference type="EMBL" id="JMQI01000066">
    <property type="protein sequence ID" value="KDN18110.1"/>
    <property type="molecule type" value="Genomic_DNA"/>
</dbReference>
<reference evidence="1 2" key="1">
    <citation type="submission" date="2014-05" db="EMBL/GenBank/DDBJ databases">
        <title>Draft genome sequence of Amycolatopsis rifamycinica DSM 46095.</title>
        <authorList>
            <person name="Lal R."/>
            <person name="Saxena A."/>
            <person name="Kumari R."/>
            <person name="Mukherjee U."/>
            <person name="Singh P."/>
            <person name="Sangwan N."/>
            <person name="Mahato N.K."/>
        </authorList>
    </citation>
    <scope>NUCLEOTIDE SEQUENCE [LARGE SCALE GENOMIC DNA]</scope>
    <source>
        <strain evidence="1 2">DSM 46095</strain>
    </source>
</reference>
<dbReference type="eggNOG" id="COG2114">
    <property type="taxonomic scope" value="Bacteria"/>
</dbReference>